<evidence type="ECO:0000256" key="1">
    <source>
        <dbReference type="SAM" id="Phobius"/>
    </source>
</evidence>
<sequence>MENQFRKPSRLRGTPGHKYVNLYAAIILSGFVSIGAALIYFGPDVISDPNSNYNKLAKFLEDPENDRKIERRSKFMFQPVRDETTQKTLNQFKGGGGGGGGWGGGGGGGEGGGGGGGGLFFFFFFFGGGVKKKKKKKTRASKLKFMFFYLVGTYALKKL</sequence>
<evidence type="ECO:0000313" key="2">
    <source>
        <dbReference type="EMBL" id="CAG6784883.1"/>
    </source>
</evidence>
<dbReference type="EMBL" id="HBUF01640439">
    <property type="protein sequence ID" value="CAG6784882.1"/>
    <property type="molecule type" value="Transcribed_RNA"/>
</dbReference>
<keyword evidence="1" id="KW-1133">Transmembrane helix</keyword>
<reference evidence="2" key="1">
    <citation type="submission" date="2021-05" db="EMBL/GenBank/DDBJ databases">
        <authorList>
            <person name="Alioto T."/>
            <person name="Alioto T."/>
            <person name="Gomez Garrido J."/>
        </authorList>
    </citation>
    <scope>NUCLEOTIDE SEQUENCE</scope>
</reference>
<dbReference type="AlphaFoldDB" id="A0A8D9BGR9"/>
<keyword evidence="1" id="KW-0472">Membrane</keyword>
<keyword evidence="1" id="KW-0812">Transmembrane</keyword>
<organism evidence="2">
    <name type="scientific">Cacopsylla melanoneura</name>
    <dbReference type="NCBI Taxonomy" id="428564"/>
    <lineage>
        <taxon>Eukaryota</taxon>
        <taxon>Metazoa</taxon>
        <taxon>Ecdysozoa</taxon>
        <taxon>Arthropoda</taxon>
        <taxon>Hexapoda</taxon>
        <taxon>Insecta</taxon>
        <taxon>Pterygota</taxon>
        <taxon>Neoptera</taxon>
        <taxon>Paraneoptera</taxon>
        <taxon>Hemiptera</taxon>
        <taxon>Sternorrhyncha</taxon>
        <taxon>Psylloidea</taxon>
        <taxon>Psyllidae</taxon>
        <taxon>Psyllinae</taxon>
        <taxon>Cacopsylla</taxon>
    </lineage>
</organism>
<proteinExistence type="predicted"/>
<accession>A0A8D9BGR9</accession>
<protein>
    <submittedName>
        <fullName evidence="2">Uncharacterized protein</fullName>
    </submittedName>
</protein>
<feature type="transmembrane region" description="Helical" evidence="1">
    <location>
        <begin position="112"/>
        <end position="130"/>
    </location>
</feature>
<name>A0A8D9BGR9_9HEMI</name>
<feature type="transmembrane region" description="Helical" evidence="1">
    <location>
        <begin position="20"/>
        <end position="41"/>
    </location>
</feature>
<dbReference type="EMBL" id="HBUF01640440">
    <property type="protein sequence ID" value="CAG6784883.1"/>
    <property type="molecule type" value="Transcribed_RNA"/>
</dbReference>